<dbReference type="InterPro" id="IPR032854">
    <property type="entry name" value="ALKBH3"/>
</dbReference>
<dbReference type="GO" id="GO:0016787">
    <property type="term" value="F:hydrolase activity"/>
    <property type="evidence" value="ECO:0007669"/>
    <property type="project" value="UniProtKB-ARBA"/>
</dbReference>
<keyword evidence="8" id="KW-0234">DNA repair</keyword>
<keyword evidence="6" id="KW-0560">Oxidoreductase</keyword>
<name>A0A367WSA3_9PROT</name>
<evidence type="ECO:0000256" key="2">
    <source>
        <dbReference type="ARBA" id="ARBA00022723"/>
    </source>
</evidence>
<dbReference type="GO" id="GO:0051213">
    <property type="term" value="F:dioxygenase activity"/>
    <property type="evidence" value="ECO:0007669"/>
    <property type="project" value="UniProtKB-KW"/>
</dbReference>
<evidence type="ECO:0000256" key="8">
    <source>
        <dbReference type="ARBA" id="ARBA00023204"/>
    </source>
</evidence>
<dbReference type="Proteomes" id="UP000252517">
    <property type="component" value="Unassembled WGS sequence"/>
</dbReference>
<evidence type="ECO:0000256" key="5">
    <source>
        <dbReference type="ARBA" id="ARBA00022964"/>
    </source>
</evidence>
<comment type="cofactor">
    <cofactor evidence="1">
        <name>Fe(2+)</name>
        <dbReference type="ChEBI" id="CHEBI:29033"/>
    </cofactor>
</comment>
<evidence type="ECO:0000259" key="9">
    <source>
        <dbReference type="PROSITE" id="PS51471"/>
    </source>
</evidence>
<dbReference type="AlphaFoldDB" id="A0A367WSA3"/>
<dbReference type="RefSeq" id="WP_114089979.1">
    <property type="nucleotide sequence ID" value="NZ_JPWH01000022.1"/>
</dbReference>
<reference evidence="10 11" key="1">
    <citation type="submission" date="2014-07" db="EMBL/GenBank/DDBJ databases">
        <title>Draft genome sequence of Thalassospira profundimaris S25-3-2.</title>
        <authorList>
            <person name="Lai Q."/>
            <person name="Shao Z."/>
        </authorList>
    </citation>
    <scope>NUCLEOTIDE SEQUENCE [LARGE SCALE GENOMIC DNA]</scope>
    <source>
        <strain evidence="10 11">S25-3-2</strain>
    </source>
</reference>
<keyword evidence="5" id="KW-0223">Dioxygenase</keyword>
<evidence type="ECO:0000313" key="11">
    <source>
        <dbReference type="Proteomes" id="UP000252517"/>
    </source>
</evidence>
<dbReference type="InterPro" id="IPR037151">
    <property type="entry name" value="AlkB-like_sf"/>
</dbReference>
<dbReference type="PROSITE" id="PS51471">
    <property type="entry name" value="FE2OG_OXY"/>
    <property type="match status" value="1"/>
</dbReference>
<dbReference type="InterPro" id="IPR027450">
    <property type="entry name" value="AlkB-like"/>
</dbReference>
<dbReference type="GO" id="GO:0006307">
    <property type="term" value="P:DNA alkylation repair"/>
    <property type="evidence" value="ECO:0007669"/>
    <property type="project" value="InterPro"/>
</dbReference>
<dbReference type="FunFam" id="2.60.120.590:FF:000004">
    <property type="entry name" value="DNA oxidative demethylase ALKBH2"/>
    <property type="match status" value="1"/>
</dbReference>
<dbReference type="Pfam" id="PF13532">
    <property type="entry name" value="2OG-FeII_Oxy_2"/>
    <property type="match status" value="1"/>
</dbReference>
<evidence type="ECO:0000256" key="6">
    <source>
        <dbReference type="ARBA" id="ARBA00023002"/>
    </source>
</evidence>
<gene>
    <name evidence="10" type="ORF">TH25_20325</name>
</gene>
<evidence type="ECO:0000256" key="3">
    <source>
        <dbReference type="ARBA" id="ARBA00022763"/>
    </source>
</evidence>
<feature type="domain" description="Fe2OG dioxygenase" evidence="9">
    <location>
        <begin position="101"/>
        <end position="198"/>
    </location>
</feature>
<keyword evidence="2" id="KW-0479">Metal-binding</keyword>
<evidence type="ECO:0000256" key="4">
    <source>
        <dbReference type="ARBA" id="ARBA00022842"/>
    </source>
</evidence>
<dbReference type="GO" id="GO:0046872">
    <property type="term" value="F:metal ion binding"/>
    <property type="evidence" value="ECO:0007669"/>
    <property type="project" value="UniProtKB-KW"/>
</dbReference>
<evidence type="ECO:0000256" key="1">
    <source>
        <dbReference type="ARBA" id="ARBA00001954"/>
    </source>
</evidence>
<evidence type="ECO:0000256" key="7">
    <source>
        <dbReference type="ARBA" id="ARBA00023004"/>
    </source>
</evidence>
<keyword evidence="4" id="KW-0460">Magnesium</keyword>
<dbReference type="EMBL" id="JPWH01000022">
    <property type="protein sequence ID" value="RCK44089.1"/>
    <property type="molecule type" value="Genomic_DNA"/>
</dbReference>
<sequence length="203" mass="23409">MRDLFADQPPQNMLPRDGDTRLYRDVLPAEEADRIFERLHMALNWQQETAHIMGRDIAVPRLTSWYGEVAYRYSGVYHPAAPFPKILMPLRKLAEEHAGQGFNTVLLNLYRDGRDSVSWHADDEEVLGQNPVIASLSFGGERRFHMRHTQSGERVSIDLPHNSLLVMGGTMQHHWQHQIPKTARPVEPRINLTFRKTVAERPV</sequence>
<organism evidence="10 11">
    <name type="scientific">Thalassospira profundimaris</name>
    <dbReference type="NCBI Taxonomy" id="502049"/>
    <lineage>
        <taxon>Bacteria</taxon>
        <taxon>Pseudomonadati</taxon>
        <taxon>Pseudomonadota</taxon>
        <taxon>Alphaproteobacteria</taxon>
        <taxon>Rhodospirillales</taxon>
        <taxon>Thalassospiraceae</taxon>
        <taxon>Thalassospira</taxon>
    </lineage>
</organism>
<dbReference type="PANTHER" id="PTHR31212:SF4">
    <property type="entry name" value="ALPHA-KETOGLUTARATE-DEPENDENT DIOXYGENASE ALKB HOMOLOG 3"/>
    <property type="match status" value="1"/>
</dbReference>
<comment type="caution">
    <text evidence="10">The sequence shown here is derived from an EMBL/GenBank/DDBJ whole genome shotgun (WGS) entry which is preliminary data.</text>
</comment>
<protein>
    <submittedName>
        <fullName evidence="10">DNA repair protein</fullName>
    </submittedName>
</protein>
<dbReference type="GO" id="GO:0016705">
    <property type="term" value="F:oxidoreductase activity, acting on paired donors, with incorporation or reduction of molecular oxygen"/>
    <property type="evidence" value="ECO:0007669"/>
    <property type="project" value="UniProtKB-ARBA"/>
</dbReference>
<dbReference type="SUPFAM" id="SSF51197">
    <property type="entry name" value="Clavaminate synthase-like"/>
    <property type="match status" value="1"/>
</dbReference>
<accession>A0A367WSA3</accession>
<dbReference type="OrthoDB" id="9796932at2"/>
<dbReference type="GO" id="GO:0140097">
    <property type="term" value="F:catalytic activity, acting on DNA"/>
    <property type="evidence" value="ECO:0007669"/>
    <property type="project" value="UniProtKB-ARBA"/>
</dbReference>
<proteinExistence type="predicted"/>
<dbReference type="Gene3D" id="2.60.120.590">
    <property type="entry name" value="Alpha-ketoglutarate-dependent dioxygenase AlkB-like"/>
    <property type="match status" value="1"/>
</dbReference>
<keyword evidence="7" id="KW-0408">Iron</keyword>
<dbReference type="GO" id="GO:0032451">
    <property type="term" value="F:demethylase activity"/>
    <property type="evidence" value="ECO:0007669"/>
    <property type="project" value="UniProtKB-ARBA"/>
</dbReference>
<evidence type="ECO:0000313" key="10">
    <source>
        <dbReference type="EMBL" id="RCK44089.1"/>
    </source>
</evidence>
<keyword evidence="3" id="KW-0227">DNA damage</keyword>
<dbReference type="InterPro" id="IPR005123">
    <property type="entry name" value="Oxoglu/Fe-dep_dioxygenase_dom"/>
</dbReference>
<dbReference type="PANTHER" id="PTHR31212">
    <property type="entry name" value="ALPHA-KETOGLUTARATE-DEPENDENT DIOXYGENASE ALKB HOMOLOG 3"/>
    <property type="match status" value="1"/>
</dbReference>